<organism evidence="1 2">
    <name type="scientific">Streptantibioticus silvisoli</name>
    <dbReference type="NCBI Taxonomy" id="2705255"/>
    <lineage>
        <taxon>Bacteria</taxon>
        <taxon>Bacillati</taxon>
        <taxon>Actinomycetota</taxon>
        <taxon>Actinomycetes</taxon>
        <taxon>Kitasatosporales</taxon>
        <taxon>Streptomycetaceae</taxon>
        <taxon>Streptantibioticus</taxon>
    </lineage>
</organism>
<evidence type="ECO:0000313" key="2">
    <source>
        <dbReference type="Proteomes" id="UP001156398"/>
    </source>
</evidence>
<protein>
    <submittedName>
        <fullName evidence="1">Uncharacterized protein</fullName>
    </submittedName>
</protein>
<dbReference type="RefSeq" id="WP_271325858.1">
    <property type="nucleotide sequence ID" value="NZ_JAAGKO020000043.1"/>
</dbReference>
<reference evidence="1 2" key="1">
    <citation type="submission" date="2023-05" db="EMBL/GenBank/DDBJ databases">
        <title>Streptantibioticus silvisoli sp. nov., acidotolerant actinomycetes 1 from pine litter.</title>
        <authorList>
            <person name="Swiecimska M."/>
            <person name="Golinska P."/>
            <person name="Sangal V."/>
            <person name="Wachnowicz B."/>
            <person name="Goodfellow M."/>
        </authorList>
    </citation>
    <scope>NUCLEOTIDE SEQUENCE [LARGE SCALE GENOMIC DNA]</scope>
    <source>
        <strain evidence="1 2">SL54</strain>
    </source>
</reference>
<evidence type="ECO:0000313" key="1">
    <source>
        <dbReference type="EMBL" id="MDI5965994.1"/>
    </source>
</evidence>
<dbReference type="Proteomes" id="UP001156398">
    <property type="component" value="Unassembled WGS sequence"/>
</dbReference>
<sequence length="209" mass="23197">MTEQFLESGLRDPARWIALPTDWPAPGFEKDFPDPATWAVIAANAVWNDSPLTPRGDEVDSLAQVLAYCADNCPRPLPGYEIYLHLPGPRDVPLPVYVGDYPRTTDPESDLRYALAVEDPEAVEPPLVEEFTAAGLGSGLRALRYCRDRDDAYGGILVGLRYAWYVEHLDLIVSVRTVHPHPGRVIAAIDDIDALCRGLRYVAEDEPRS</sequence>
<dbReference type="EMBL" id="JAAGKO020000043">
    <property type="protein sequence ID" value="MDI5965994.1"/>
    <property type="molecule type" value="Genomic_DNA"/>
</dbReference>
<accession>A0ABT6W5N7</accession>
<proteinExistence type="predicted"/>
<name>A0ABT6W5N7_9ACTN</name>
<comment type="caution">
    <text evidence="1">The sequence shown here is derived from an EMBL/GenBank/DDBJ whole genome shotgun (WGS) entry which is preliminary data.</text>
</comment>
<gene>
    <name evidence="1" type="ORF">POF43_025255</name>
</gene>
<keyword evidence="2" id="KW-1185">Reference proteome</keyword>